<dbReference type="PROSITE" id="PS00194">
    <property type="entry name" value="THIOREDOXIN_1"/>
    <property type="match status" value="1"/>
</dbReference>
<dbReference type="STRING" id="1159016.SAMN02927937_00560"/>
<dbReference type="InterPro" id="IPR013766">
    <property type="entry name" value="Thioredoxin_domain"/>
</dbReference>
<dbReference type="EMBL" id="FNXE01000005">
    <property type="protein sequence ID" value="SEH63012.1"/>
    <property type="molecule type" value="Genomic_DNA"/>
</dbReference>
<evidence type="ECO:0000259" key="5">
    <source>
        <dbReference type="PROSITE" id="PS51352"/>
    </source>
</evidence>
<keyword evidence="2" id="KW-0201">Cytochrome c-type biogenesis</keyword>
<dbReference type="GO" id="GO:0016491">
    <property type="term" value="F:oxidoreductase activity"/>
    <property type="evidence" value="ECO:0007669"/>
    <property type="project" value="InterPro"/>
</dbReference>
<dbReference type="Gene3D" id="3.40.30.10">
    <property type="entry name" value="Glutaredoxin"/>
    <property type="match status" value="1"/>
</dbReference>
<keyword evidence="6" id="KW-0413">Isomerase</keyword>
<keyword evidence="3" id="KW-0676">Redox-active center</keyword>
<dbReference type="InterPro" id="IPR013740">
    <property type="entry name" value="Redoxin"/>
</dbReference>
<dbReference type="OrthoDB" id="9815205at2"/>
<evidence type="ECO:0000313" key="6">
    <source>
        <dbReference type="EMBL" id="SEH63012.1"/>
    </source>
</evidence>
<dbReference type="GO" id="GO:0030313">
    <property type="term" value="C:cell envelope"/>
    <property type="evidence" value="ECO:0007669"/>
    <property type="project" value="UniProtKB-SubCell"/>
</dbReference>
<dbReference type="Proteomes" id="UP000199634">
    <property type="component" value="Unassembled WGS sequence"/>
</dbReference>
<dbReference type="CDD" id="cd02966">
    <property type="entry name" value="TlpA_like_family"/>
    <property type="match status" value="1"/>
</dbReference>
<keyword evidence="4" id="KW-1133">Transmembrane helix</keyword>
<evidence type="ECO:0000256" key="3">
    <source>
        <dbReference type="ARBA" id="ARBA00023284"/>
    </source>
</evidence>
<evidence type="ECO:0000256" key="1">
    <source>
        <dbReference type="ARBA" id="ARBA00004196"/>
    </source>
</evidence>
<proteinExistence type="predicted"/>
<keyword evidence="4" id="KW-0812">Transmembrane</keyword>
<dbReference type="InterPro" id="IPR036249">
    <property type="entry name" value="Thioredoxin-like_sf"/>
</dbReference>
<gene>
    <name evidence="6" type="ORF">SAMN02927937_00560</name>
</gene>
<accession>A0A1H6JQ35</accession>
<name>A0A1H6JQ35_9FLAO</name>
<dbReference type="Pfam" id="PF08534">
    <property type="entry name" value="Redoxin"/>
    <property type="match status" value="1"/>
</dbReference>
<dbReference type="PANTHER" id="PTHR42852:SF17">
    <property type="entry name" value="THIOREDOXIN-LIKE PROTEIN HI_1115"/>
    <property type="match status" value="1"/>
</dbReference>
<sequence>MLNNKEVPTKKPPANKLWQYIRKNGFTILMVVFVGVMFVSPDAKSFVLRQLMATGLFNASMDGKSADTSSANDFDFKDEKGNVQSTASLRGKVVFINFWASWCPPCRAEFPSIETLYTQFKDNPDIFFLTINEDNDPAMGKAYLDKEKFSIPMYQSNGNVPAEVFSGSLPTTIVLDKNGKIRLHHTGFANYASAKFVKQIEELINEQ</sequence>
<dbReference type="InterPro" id="IPR017937">
    <property type="entry name" value="Thioredoxin_CS"/>
</dbReference>
<dbReference type="GO" id="GO:0017004">
    <property type="term" value="P:cytochrome complex assembly"/>
    <property type="evidence" value="ECO:0007669"/>
    <property type="project" value="UniProtKB-KW"/>
</dbReference>
<dbReference type="PANTHER" id="PTHR42852">
    <property type="entry name" value="THIOL:DISULFIDE INTERCHANGE PROTEIN DSBE"/>
    <property type="match status" value="1"/>
</dbReference>
<evidence type="ECO:0000256" key="2">
    <source>
        <dbReference type="ARBA" id="ARBA00022748"/>
    </source>
</evidence>
<evidence type="ECO:0000313" key="7">
    <source>
        <dbReference type="Proteomes" id="UP000199634"/>
    </source>
</evidence>
<organism evidence="6 7">
    <name type="scientific">Paenimyroides marinum</name>
    <dbReference type="NCBI Taxonomy" id="1159016"/>
    <lineage>
        <taxon>Bacteria</taxon>
        <taxon>Pseudomonadati</taxon>
        <taxon>Bacteroidota</taxon>
        <taxon>Flavobacteriia</taxon>
        <taxon>Flavobacteriales</taxon>
        <taxon>Flavobacteriaceae</taxon>
        <taxon>Paenimyroides</taxon>
    </lineage>
</organism>
<dbReference type="InterPro" id="IPR050553">
    <property type="entry name" value="Thioredoxin_ResA/DsbE_sf"/>
</dbReference>
<dbReference type="GO" id="GO:0016853">
    <property type="term" value="F:isomerase activity"/>
    <property type="evidence" value="ECO:0007669"/>
    <property type="project" value="UniProtKB-KW"/>
</dbReference>
<reference evidence="6 7" key="1">
    <citation type="submission" date="2016-10" db="EMBL/GenBank/DDBJ databases">
        <authorList>
            <person name="de Groot N.N."/>
        </authorList>
    </citation>
    <scope>NUCLEOTIDE SEQUENCE [LARGE SCALE GENOMIC DNA]</scope>
    <source>
        <strain evidence="6 7">CGMCC 1.10825</strain>
    </source>
</reference>
<dbReference type="SUPFAM" id="SSF52833">
    <property type="entry name" value="Thioredoxin-like"/>
    <property type="match status" value="1"/>
</dbReference>
<comment type="subcellular location">
    <subcellularLocation>
        <location evidence="1">Cell envelope</location>
    </subcellularLocation>
</comment>
<dbReference type="RefSeq" id="WP_091096100.1">
    <property type="nucleotide sequence ID" value="NZ_FNXE01000005.1"/>
</dbReference>
<dbReference type="AlphaFoldDB" id="A0A1H6JQ35"/>
<evidence type="ECO:0000256" key="4">
    <source>
        <dbReference type="SAM" id="Phobius"/>
    </source>
</evidence>
<keyword evidence="4" id="KW-0472">Membrane</keyword>
<dbReference type="PROSITE" id="PS51352">
    <property type="entry name" value="THIOREDOXIN_2"/>
    <property type="match status" value="1"/>
</dbReference>
<protein>
    <submittedName>
        <fullName evidence="6">Thiol-disulfide isomerase or thioredoxin</fullName>
    </submittedName>
</protein>
<feature type="transmembrane region" description="Helical" evidence="4">
    <location>
        <begin position="20"/>
        <end position="39"/>
    </location>
</feature>
<keyword evidence="7" id="KW-1185">Reference proteome</keyword>
<feature type="domain" description="Thioredoxin" evidence="5">
    <location>
        <begin position="65"/>
        <end position="205"/>
    </location>
</feature>